<evidence type="ECO:0008006" key="2">
    <source>
        <dbReference type="Google" id="ProtNLM"/>
    </source>
</evidence>
<accession>A0A0F9F134</accession>
<proteinExistence type="predicted"/>
<dbReference type="AlphaFoldDB" id="A0A0F9F134"/>
<name>A0A0F9F134_9ZZZZ</name>
<dbReference type="SUPFAM" id="SSF52096">
    <property type="entry name" value="ClpP/crotonase"/>
    <property type="match status" value="1"/>
</dbReference>
<dbReference type="InterPro" id="IPR029045">
    <property type="entry name" value="ClpP/crotonase-like_dom_sf"/>
</dbReference>
<comment type="caution">
    <text evidence="1">The sequence shown here is derived from an EMBL/GenBank/DDBJ whole genome shotgun (WGS) entry which is preliminary data.</text>
</comment>
<reference evidence="1" key="1">
    <citation type="journal article" date="2015" name="Nature">
        <title>Complex archaea that bridge the gap between prokaryotes and eukaryotes.</title>
        <authorList>
            <person name="Spang A."/>
            <person name="Saw J.H."/>
            <person name="Jorgensen S.L."/>
            <person name="Zaremba-Niedzwiedzka K."/>
            <person name="Martijn J."/>
            <person name="Lind A.E."/>
            <person name="van Eijk R."/>
            <person name="Schleper C."/>
            <person name="Guy L."/>
            <person name="Ettema T.J."/>
        </authorList>
    </citation>
    <scope>NUCLEOTIDE SEQUENCE</scope>
</reference>
<dbReference type="InterPro" id="IPR023562">
    <property type="entry name" value="ClpP/TepA"/>
</dbReference>
<evidence type="ECO:0000313" key="1">
    <source>
        <dbReference type="EMBL" id="KKL80113.1"/>
    </source>
</evidence>
<dbReference type="EMBL" id="LAZR01022952">
    <property type="protein sequence ID" value="KKL80113.1"/>
    <property type="molecule type" value="Genomic_DNA"/>
</dbReference>
<organism evidence="1">
    <name type="scientific">marine sediment metagenome</name>
    <dbReference type="NCBI Taxonomy" id="412755"/>
    <lineage>
        <taxon>unclassified sequences</taxon>
        <taxon>metagenomes</taxon>
        <taxon>ecological metagenomes</taxon>
    </lineage>
</organism>
<gene>
    <name evidence="1" type="ORF">LCGC14_2007990</name>
</gene>
<protein>
    <recommendedName>
        <fullName evidence="2">ATP-dependent Clp protease proteolytic subunit</fullName>
    </recommendedName>
</protein>
<sequence>MRNFFIGFILLFLTACVPAVSSETVSLDRISANPTLSLNNEEVALITYNIGREQEDYIRKNLSKIKYLILNSPGGDMQFAYNIALMVKYSNIITIIPKNGVCESACTIIFQAAKERHASKSSSLMYHGVSIDIKVMDAYFKECPSVTKQCLQVFNRLKDLVKQETIRMYHVLEDYGLKHDVFLLLIKQPVDPNWLRTGNLTGYSEIRFTAEESMQHNAVTHIKEYDIRE</sequence>
<dbReference type="PROSITE" id="PS51257">
    <property type="entry name" value="PROKAR_LIPOPROTEIN"/>
    <property type="match status" value="1"/>
</dbReference>
<dbReference type="Pfam" id="PF00574">
    <property type="entry name" value="CLP_protease"/>
    <property type="match status" value="1"/>
</dbReference>
<dbReference type="Gene3D" id="3.90.226.10">
    <property type="entry name" value="2-enoyl-CoA Hydratase, Chain A, domain 1"/>
    <property type="match status" value="1"/>
</dbReference>